<feature type="transmembrane region" description="Helical" evidence="2">
    <location>
        <begin position="143"/>
        <end position="162"/>
    </location>
</feature>
<keyword evidence="2" id="KW-1133">Transmembrane helix</keyword>
<evidence type="ECO:0000256" key="2">
    <source>
        <dbReference type="SAM" id="Phobius"/>
    </source>
</evidence>
<evidence type="ECO:0000313" key="4">
    <source>
        <dbReference type="EMBL" id="KAK7471133.1"/>
    </source>
</evidence>
<evidence type="ECO:0000259" key="3">
    <source>
        <dbReference type="Pfam" id="PF20153"/>
    </source>
</evidence>
<accession>A0ABR1K2B6</accession>
<feature type="domain" description="DUF6535" evidence="3">
    <location>
        <begin position="54"/>
        <end position="225"/>
    </location>
</feature>
<organism evidence="4 5">
    <name type="scientific">Marasmiellus scandens</name>
    <dbReference type="NCBI Taxonomy" id="2682957"/>
    <lineage>
        <taxon>Eukaryota</taxon>
        <taxon>Fungi</taxon>
        <taxon>Dikarya</taxon>
        <taxon>Basidiomycota</taxon>
        <taxon>Agaricomycotina</taxon>
        <taxon>Agaricomycetes</taxon>
        <taxon>Agaricomycetidae</taxon>
        <taxon>Agaricales</taxon>
        <taxon>Marasmiineae</taxon>
        <taxon>Omphalotaceae</taxon>
        <taxon>Marasmiellus</taxon>
    </lineage>
</organism>
<reference evidence="4 5" key="1">
    <citation type="submission" date="2024-01" db="EMBL/GenBank/DDBJ databases">
        <title>A draft genome for the cacao thread blight pathogen Marasmiellus scandens.</title>
        <authorList>
            <person name="Baruah I.K."/>
            <person name="Leung J."/>
            <person name="Bukari Y."/>
            <person name="Amoako-Attah I."/>
            <person name="Meinhardt L.W."/>
            <person name="Bailey B.A."/>
            <person name="Cohen S.P."/>
        </authorList>
    </citation>
    <scope>NUCLEOTIDE SEQUENCE [LARGE SCALE GENOMIC DNA]</scope>
    <source>
        <strain evidence="4 5">GH-19</strain>
    </source>
</reference>
<evidence type="ECO:0000313" key="5">
    <source>
        <dbReference type="Proteomes" id="UP001498398"/>
    </source>
</evidence>
<keyword evidence="2" id="KW-0472">Membrane</keyword>
<dbReference type="Pfam" id="PF20153">
    <property type="entry name" value="DUF6535"/>
    <property type="match status" value="1"/>
</dbReference>
<feature type="transmembrane region" description="Helical" evidence="2">
    <location>
        <begin position="183"/>
        <end position="201"/>
    </location>
</feature>
<dbReference type="Proteomes" id="UP001498398">
    <property type="component" value="Unassembled WGS sequence"/>
</dbReference>
<protein>
    <recommendedName>
        <fullName evidence="3">DUF6535 domain-containing protein</fullName>
    </recommendedName>
</protein>
<feature type="transmembrane region" description="Helical" evidence="2">
    <location>
        <begin position="234"/>
        <end position="256"/>
    </location>
</feature>
<gene>
    <name evidence="4" type="ORF">VKT23_002546</name>
</gene>
<feature type="transmembrane region" description="Helical" evidence="2">
    <location>
        <begin position="78"/>
        <end position="95"/>
    </location>
</feature>
<keyword evidence="5" id="KW-1185">Reference proteome</keyword>
<evidence type="ECO:0000256" key="1">
    <source>
        <dbReference type="SAM" id="MobiDB-lite"/>
    </source>
</evidence>
<feature type="transmembrane region" description="Helical" evidence="2">
    <location>
        <begin position="207"/>
        <end position="227"/>
    </location>
</feature>
<sequence length="1189" mass="136053">MSIFERLQKIFRIPRLSGRDIEQSIVSDSTESQETSKPEPFKPTADDEASAKLWKVYVDQATGYDESLLKEWKADMETLLIFSALYSASLTAFIIESYKTLQDDPAQNTVELLIQISQQLDGMTGFNTTSSFEPPASAVVCNMMWFLALALALACSLLATFVQQWTRDFIHKTTLRPSPIRRARIIAFLYFGLHEFGMPTLVDIIPVLLHISLFLFFGGLVGFLFPVSKPLTYVMAAVLAIFFIIYLVLTLLPLFFLDSPYRTPLSGLLWRFGKAPGNFLVPTYQQQQTLTDAVLEHSVQENTKREERDKKAMAHTIRSLTDDTQLLPFIEAIPDALHDPFRRNQVRSANVALLLPLILSAEPEINVILRIAQFASKSGSWTGEFRKRSSLACSQALSTIACVSLELPASEYSNHHISVHSQWRRTVISSLEVNDSSLGNDVWSALAAISVGCLYSIIENSLKSFPTLNGVTAMKTYKSLFEEVSAYADILLRMPFSDLSCLDALLRIFQRGQPSRNIPFEEIKNKLAGLKGNQTWHFIRLYILHDYLVRSQRLERVPADFEDICNIIYPSFKNPLSISQSNQNLSHHLNTSSSLLALQANTKETGPDDNTDMLLKRNLKLFLSTSVPLCSDEETWECRNFVLSYLYERYKTCPPDYAWKHFDVHDLDRIRKCTLEHIQDPPADVQQSDICFKVALMLMCTFDLRWLRKSDFFPNLFHVPSISNDQPLGATSHMSDAALNRIIFIKMLQVRNTTAKRIVTEQAKSIISMNGEQVRHLIQVGILHRYLLESSPNKPYPNFELMCNAIYPHSKPCFEITGGGDLSRLLRTSDQLLALKKHVNGRAEGLNDSTDALLRQYLKLFLSTSINLCSQDEARECRGFVLWYFHRRHKDCTSFNVWRKFWAEDLERIGQCILEHMQDLPNDVEQSEMCLRVALILMCTGHFRWLLYKDDFFSKLFHFLRENPQEIAFKRNEGYLSFKTLLDLVLCVRSPLIPYADPLVQESMERARTNLVSSYLPPDLPRSGHDTKLHRDNLIVTVISRYINLFLETGMPSYAVGILEELHLWDWISESIHEEIQIAFAESVARLIRKMSGTVLENESADLELTLLNVMAAPHLPTVPGAETRLSTQWQWMNSRRSAKILFGALSQYKEPGNDRILDVDGRFRYLGKYGRERLFEHCQDLVLEVWAI</sequence>
<dbReference type="InterPro" id="IPR045338">
    <property type="entry name" value="DUF6535"/>
</dbReference>
<feature type="region of interest" description="Disordered" evidence="1">
    <location>
        <begin position="25"/>
        <end position="47"/>
    </location>
</feature>
<proteinExistence type="predicted"/>
<name>A0ABR1K2B6_9AGAR</name>
<comment type="caution">
    <text evidence="4">The sequence shown here is derived from an EMBL/GenBank/DDBJ whole genome shotgun (WGS) entry which is preliminary data.</text>
</comment>
<keyword evidence="2" id="KW-0812">Transmembrane</keyword>
<dbReference type="EMBL" id="JBANRG010000002">
    <property type="protein sequence ID" value="KAK7471133.1"/>
    <property type="molecule type" value="Genomic_DNA"/>
</dbReference>